<dbReference type="PATRIC" id="fig|1435356.3.peg.3555"/>
<feature type="compositionally biased region" description="Basic and acidic residues" evidence="1">
    <location>
        <begin position="34"/>
        <end position="56"/>
    </location>
</feature>
<dbReference type="EMBL" id="CP006996">
    <property type="protein sequence ID" value="AHD23856.1"/>
    <property type="molecule type" value="Genomic_DNA"/>
</dbReference>
<proteinExistence type="predicted"/>
<evidence type="ECO:0000313" key="3">
    <source>
        <dbReference type="Proteomes" id="UP000018781"/>
    </source>
</evidence>
<dbReference type="HOGENOM" id="CLU_2234507_0_0_11"/>
<feature type="compositionally biased region" description="Polar residues" evidence="1">
    <location>
        <begin position="1"/>
        <end position="11"/>
    </location>
</feature>
<accession>V9XK72</accession>
<dbReference type="KEGG" id="rpy:Y013_17605"/>
<dbReference type="Proteomes" id="UP000018781">
    <property type="component" value="Chromosome"/>
</dbReference>
<sequence>MQEAKPTSDSVQLADMRRSKQVSSSGHRPGGADMNDRHPDFEASLRQIDPDVESRTPRPRRNKYAITLGALVAGAWLGETQQVQMQPTSELYEWLGDSGHMDDGD</sequence>
<protein>
    <submittedName>
        <fullName evidence="2">Uncharacterized protein</fullName>
    </submittedName>
</protein>
<name>V9XK72_9NOCA</name>
<reference evidence="2 3" key="1">
    <citation type="journal article" date="2014" name="Genome Announc.">
        <title>Complete Genome of Rhodococcus pyridinivorans SB3094, a Methyl-Ethyl-Ketone-Degrading Bacterium Used for Bioaugmentation.</title>
        <authorList>
            <person name="Dueholm M.S."/>
            <person name="Albertsen M."/>
            <person name="D'Imperio S."/>
            <person name="Tale V.P."/>
            <person name="Lewis D."/>
            <person name="Nielsen P.H."/>
            <person name="Nielsen J.L."/>
        </authorList>
    </citation>
    <scope>NUCLEOTIDE SEQUENCE [LARGE SCALE GENOMIC DNA]</scope>
    <source>
        <strain evidence="2 3">SB3094</strain>
    </source>
</reference>
<feature type="region of interest" description="Disordered" evidence="1">
    <location>
        <begin position="1"/>
        <end position="62"/>
    </location>
</feature>
<evidence type="ECO:0000313" key="2">
    <source>
        <dbReference type="EMBL" id="AHD23856.1"/>
    </source>
</evidence>
<dbReference type="AlphaFoldDB" id="V9XK72"/>
<gene>
    <name evidence="2" type="ORF">Y013_17605</name>
</gene>
<organism evidence="2 3">
    <name type="scientific">Rhodococcus pyridinivorans SB3094</name>
    <dbReference type="NCBI Taxonomy" id="1435356"/>
    <lineage>
        <taxon>Bacteria</taxon>
        <taxon>Bacillati</taxon>
        <taxon>Actinomycetota</taxon>
        <taxon>Actinomycetes</taxon>
        <taxon>Mycobacteriales</taxon>
        <taxon>Nocardiaceae</taxon>
        <taxon>Rhodococcus</taxon>
    </lineage>
</organism>
<evidence type="ECO:0000256" key="1">
    <source>
        <dbReference type="SAM" id="MobiDB-lite"/>
    </source>
</evidence>